<keyword evidence="4" id="KW-1185">Reference proteome</keyword>
<dbReference type="Proteomes" id="UP000678499">
    <property type="component" value="Unassembled WGS sequence"/>
</dbReference>
<evidence type="ECO:0000313" key="3">
    <source>
        <dbReference type="EMBL" id="CAD7276837.1"/>
    </source>
</evidence>
<dbReference type="AlphaFoldDB" id="A0A7R9BK60"/>
<dbReference type="Gene3D" id="3.30.1370.210">
    <property type="match status" value="1"/>
</dbReference>
<evidence type="ECO:0000259" key="2">
    <source>
        <dbReference type="Pfam" id="PF22628"/>
    </source>
</evidence>
<sequence length="198" mass="21237">MSETNLEHSSHPNPHAADARHHSYWTGSGSAEILSWASPVPEDLHAKHTMIKGDFVMVCRDSVKGKCSRPVCKFYHIPVPVPSSSSSSSLLLLEPGERTPASTSSPPSSVSIPTTLTPTPLFCSTASTLLSPPPSLFHQPCFPPRVATYCWDLLVSPSNNPGVVVAATTTASSIKRRHDLVFPGDADNNNTGKRIKVD</sequence>
<feature type="compositionally biased region" description="Basic and acidic residues" evidence="1">
    <location>
        <begin position="1"/>
        <end position="10"/>
    </location>
</feature>
<dbReference type="InterPro" id="IPR054429">
    <property type="entry name" value="Znf-CCCH_Muscleblind-like"/>
</dbReference>
<feature type="region of interest" description="Disordered" evidence="1">
    <location>
        <begin position="82"/>
        <end position="112"/>
    </location>
</feature>
<protein>
    <recommendedName>
        <fullName evidence="2">Muscleblind-like CCCH zinc finger domain-containing protein</fullName>
    </recommendedName>
</protein>
<evidence type="ECO:0000313" key="4">
    <source>
        <dbReference type="Proteomes" id="UP000678499"/>
    </source>
</evidence>
<dbReference type="EMBL" id="OA882763">
    <property type="protein sequence ID" value="CAD7276837.1"/>
    <property type="molecule type" value="Genomic_DNA"/>
</dbReference>
<proteinExistence type="predicted"/>
<feature type="region of interest" description="Disordered" evidence="1">
    <location>
        <begin position="1"/>
        <end position="22"/>
    </location>
</feature>
<accession>A0A7R9BK60</accession>
<reference evidence="3" key="1">
    <citation type="submission" date="2020-11" db="EMBL/GenBank/DDBJ databases">
        <authorList>
            <person name="Tran Van P."/>
        </authorList>
    </citation>
    <scope>NUCLEOTIDE SEQUENCE</scope>
</reference>
<dbReference type="OrthoDB" id="6285980at2759"/>
<name>A0A7R9BK60_9CRUS</name>
<gene>
    <name evidence="3" type="ORF">NMOB1V02_LOCUS4587</name>
</gene>
<feature type="compositionally biased region" description="Low complexity" evidence="1">
    <location>
        <begin position="83"/>
        <end position="112"/>
    </location>
</feature>
<organism evidence="3">
    <name type="scientific">Notodromas monacha</name>
    <dbReference type="NCBI Taxonomy" id="399045"/>
    <lineage>
        <taxon>Eukaryota</taxon>
        <taxon>Metazoa</taxon>
        <taxon>Ecdysozoa</taxon>
        <taxon>Arthropoda</taxon>
        <taxon>Crustacea</taxon>
        <taxon>Oligostraca</taxon>
        <taxon>Ostracoda</taxon>
        <taxon>Podocopa</taxon>
        <taxon>Podocopida</taxon>
        <taxon>Cypridocopina</taxon>
        <taxon>Cypridoidea</taxon>
        <taxon>Cyprididae</taxon>
        <taxon>Notodromas</taxon>
    </lineage>
</organism>
<evidence type="ECO:0000256" key="1">
    <source>
        <dbReference type="SAM" id="MobiDB-lite"/>
    </source>
</evidence>
<dbReference type="EMBL" id="CAJPEX010000726">
    <property type="protein sequence ID" value="CAG0916989.1"/>
    <property type="molecule type" value="Genomic_DNA"/>
</dbReference>
<feature type="domain" description="Muscleblind-like CCCH zinc finger" evidence="2">
    <location>
        <begin position="55"/>
        <end position="76"/>
    </location>
</feature>
<dbReference type="Pfam" id="PF22628">
    <property type="entry name" value="zf-CCCH_10"/>
    <property type="match status" value="1"/>
</dbReference>